<dbReference type="Proteomes" id="UP000184447">
    <property type="component" value="Unassembled WGS sequence"/>
</dbReference>
<dbReference type="GO" id="GO:0048476">
    <property type="term" value="C:Holliday junction resolvase complex"/>
    <property type="evidence" value="ECO:0007669"/>
    <property type="project" value="UniProtKB-UniRule"/>
</dbReference>
<dbReference type="Gene3D" id="1.10.150.20">
    <property type="entry name" value="5' to 3' exonuclease, C-terminal subdomain"/>
    <property type="match status" value="1"/>
</dbReference>
<evidence type="ECO:0000313" key="8">
    <source>
        <dbReference type="EMBL" id="SHH38902.1"/>
    </source>
</evidence>
<name>A0A1M5SJY2_9CLOT</name>
<protein>
    <recommendedName>
        <fullName evidence="6">Holliday junction branch migration complex subunit RuvA</fullName>
    </recommendedName>
</protein>
<organism evidence="8 9">
    <name type="scientific">Clostridium grantii DSM 8605</name>
    <dbReference type="NCBI Taxonomy" id="1121316"/>
    <lineage>
        <taxon>Bacteria</taxon>
        <taxon>Bacillati</taxon>
        <taxon>Bacillota</taxon>
        <taxon>Clostridia</taxon>
        <taxon>Eubacteriales</taxon>
        <taxon>Clostridiaceae</taxon>
        <taxon>Clostridium</taxon>
    </lineage>
</organism>
<dbReference type="InterPro" id="IPR010994">
    <property type="entry name" value="RuvA_2-like"/>
</dbReference>
<dbReference type="SUPFAM" id="SSF50249">
    <property type="entry name" value="Nucleic acid-binding proteins"/>
    <property type="match status" value="1"/>
</dbReference>
<keyword evidence="8" id="KW-0347">Helicase</keyword>
<feature type="region of interest" description="Domain III" evidence="6">
    <location>
        <begin position="152"/>
        <end position="201"/>
    </location>
</feature>
<dbReference type="STRING" id="1121316.SAMN02745207_00983"/>
<dbReference type="Pfam" id="PF01330">
    <property type="entry name" value="RuvA_N"/>
    <property type="match status" value="1"/>
</dbReference>
<gene>
    <name evidence="6" type="primary">ruvA</name>
    <name evidence="8" type="ORF">SAMN02745207_00983</name>
</gene>
<evidence type="ECO:0000256" key="5">
    <source>
        <dbReference type="ARBA" id="ARBA00023204"/>
    </source>
</evidence>
<comment type="caution">
    <text evidence="6">Lacks conserved residue(s) required for the propagation of feature annotation.</text>
</comment>
<dbReference type="InterPro" id="IPR013849">
    <property type="entry name" value="DNA_helicase_Holl-junc_RuvA_I"/>
</dbReference>
<accession>A0A1M5SJY2</accession>
<dbReference type="InterPro" id="IPR036267">
    <property type="entry name" value="RuvA_C_sf"/>
</dbReference>
<dbReference type="InterPro" id="IPR003583">
    <property type="entry name" value="Hlx-hairpin-Hlx_DNA-bd_motif"/>
</dbReference>
<keyword evidence="5 6" id="KW-0234">DNA repair</keyword>
<dbReference type="InterPro" id="IPR011114">
    <property type="entry name" value="RuvA_C"/>
</dbReference>
<dbReference type="SMART" id="SM00278">
    <property type="entry name" value="HhH1"/>
    <property type="match status" value="2"/>
</dbReference>
<evidence type="ECO:0000256" key="3">
    <source>
        <dbReference type="ARBA" id="ARBA00023125"/>
    </source>
</evidence>
<feature type="domain" description="Helix-hairpin-helix DNA-binding motif class 1" evidence="7">
    <location>
        <begin position="108"/>
        <end position="127"/>
    </location>
</feature>
<comment type="similarity">
    <text evidence="6">Belongs to the RuvA family.</text>
</comment>
<dbReference type="SUPFAM" id="SSF47781">
    <property type="entry name" value="RuvA domain 2-like"/>
    <property type="match status" value="1"/>
</dbReference>
<comment type="function">
    <text evidence="6">The RuvA-RuvB-RuvC complex processes Holliday junction (HJ) DNA during genetic recombination and DNA repair, while the RuvA-RuvB complex plays an important role in the rescue of blocked DNA replication forks via replication fork reversal (RFR). RuvA specifically binds to HJ cruciform DNA, conferring on it an open structure. The RuvB hexamer acts as an ATP-dependent pump, pulling dsDNA into and through the RuvAB complex. HJ branch migration allows RuvC to scan DNA until it finds its consensus sequence, where it cleaves and resolves the cruciform DNA.</text>
</comment>
<keyword evidence="4 6" id="KW-0233">DNA recombination</keyword>
<dbReference type="Gene3D" id="2.40.50.140">
    <property type="entry name" value="Nucleic acid-binding proteins"/>
    <property type="match status" value="1"/>
</dbReference>
<evidence type="ECO:0000256" key="4">
    <source>
        <dbReference type="ARBA" id="ARBA00023172"/>
    </source>
</evidence>
<keyword evidence="3 6" id="KW-0238">DNA-binding</keyword>
<dbReference type="Pfam" id="PF14520">
    <property type="entry name" value="HHH_5"/>
    <property type="match status" value="1"/>
</dbReference>
<comment type="subunit">
    <text evidence="6">Homotetramer. Forms an RuvA(8)-RuvB(12)-Holliday junction (HJ) complex. HJ DNA is sandwiched between 2 RuvA tetramers; dsDNA enters through RuvA and exits via RuvB. An RuvB hexamer assembles on each DNA strand where it exits the tetramer. Each RuvB hexamer is contacted by two RuvA subunits (via domain III) on 2 adjacent RuvB subunits; this complex drives branch migration. In the full resolvosome a probable DNA-RuvA(4)-RuvB(12)-RuvC(2) complex forms which resolves the HJ.</text>
</comment>
<dbReference type="GO" id="GO:0005737">
    <property type="term" value="C:cytoplasm"/>
    <property type="evidence" value="ECO:0007669"/>
    <property type="project" value="UniProtKB-SubCell"/>
</dbReference>
<dbReference type="CDD" id="cd14332">
    <property type="entry name" value="UBA_RuvA_C"/>
    <property type="match status" value="1"/>
</dbReference>
<keyword evidence="8" id="KW-0378">Hydrolase</keyword>
<dbReference type="EMBL" id="FQXM01000004">
    <property type="protein sequence ID" value="SHH38902.1"/>
    <property type="molecule type" value="Genomic_DNA"/>
</dbReference>
<comment type="domain">
    <text evidence="6">Has three domains with a flexible linker between the domains II and III and assumes an 'L' shape. Domain III is highly mobile and contacts RuvB.</text>
</comment>
<dbReference type="InterPro" id="IPR000085">
    <property type="entry name" value="RuvA"/>
</dbReference>
<feature type="region of interest" description="Domain I" evidence="6">
    <location>
        <begin position="1"/>
        <end position="64"/>
    </location>
</feature>
<dbReference type="Gene3D" id="1.10.8.10">
    <property type="entry name" value="DNA helicase RuvA subunit, C-terminal domain"/>
    <property type="match status" value="1"/>
</dbReference>
<dbReference type="GO" id="GO:0005524">
    <property type="term" value="F:ATP binding"/>
    <property type="evidence" value="ECO:0007669"/>
    <property type="project" value="InterPro"/>
</dbReference>
<dbReference type="GO" id="GO:0009379">
    <property type="term" value="C:Holliday junction helicase complex"/>
    <property type="evidence" value="ECO:0007669"/>
    <property type="project" value="InterPro"/>
</dbReference>
<dbReference type="SUPFAM" id="SSF46929">
    <property type="entry name" value="DNA helicase RuvA subunit, C-terminal domain"/>
    <property type="match status" value="1"/>
</dbReference>
<evidence type="ECO:0000256" key="1">
    <source>
        <dbReference type="ARBA" id="ARBA00022490"/>
    </source>
</evidence>
<reference evidence="8 9" key="1">
    <citation type="submission" date="2016-11" db="EMBL/GenBank/DDBJ databases">
        <authorList>
            <person name="Jaros S."/>
            <person name="Januszkiewicz K."/>
            <person name="Wedrychowicz H."/>
        </authorList>
    </citation>
    <scope>NUCLEOTIDE SEQUENCE [LARGE SCALE GENOMIC DNA]</scope>
    <source>
        <strain evidence="8 9">DSM 8605</strain>
    </source>
</reference>
<dbReference type="GO" id="GO:0006310">
    <property type="term" value="P:DNA recombination"/>
    <property type="evidence" value="ECO:0007669"/>
    <property type="project" value="UniProtKB-UniRule"/>
</dbReference>
<keyword evidence="2 6" id="KW-0227">DNA damage</keyword>
<keyword evidence="9" id="KW-1185">Reference proteome</keyword>
<dbReference type="OrthoDB" id="5293449at2"/>
<evidence type="ECO:0000259" key="7">
    <source>
        <dbReference type="SMART" id="SM00278"/>
    </source>
</evidence>
<feature type="domain" description="Helix-hairpin-helix DNA-binding motif class 1" evidence="7">
    <location>
        <begin position="73"/>
        <end position="92"/>
    </location>
</feature>
<keyword evidence="8" id="KW-0547">Nucleotide-binding</keyword>
<dbReference type="AlphaFoldDB" id="A0A1M5SJY2"/>
<dbReference type="GO" id="GO:0000400">
    <property type="term" value="F:four-way junction DNA binding"/>
    <property type="evidence" value="ECO:0007669"/>
    <property type="project" value="UniProtKB-UniRule"/>
</dbReference>
<comment type="subcellular location">
    <subcellularLocation>
        <location evidence="6">Cytoplasm</location>
    </subcellularLocation>
</comment>
<sequence length="201" mass="22420">MYEYIIGKYVGLKKEFAIIENNSLAYKIFISGNTMAQLPHINEEVKLYLQQIVREDFIGLYGFINDEEKDMFNMLLQINGVGAKAALSLLSISNVQNLKLSIITSDYKTLTKAPGIGAKTAQRIVLELKDKIDFVDDENNVNLEMNIGNNGINKKKSSEALEALVSLGFTAKEAEKALAEVDLNLNLDEIIKISLKSLIQM</sequence>
<evidence type="ECO:0000256" key="6">
    <source>
        <dbReference type="HAMAP-Rule" id="MF_00031"/>
    </source>
</evidence>
<dbReference type="HAMAP" id="MF_00031">
    <property type="entry name" value="DNA_HJ_migration_RuvA"/>
    <property type="match status" value="1"/>
</dbReference>
<dbReference type="GO" id="GO:0009378">
    <property type="term" value="F:four-way junction helicase activity"/>
    <property type="evidence" value="ECO:0007669"/>
    <property type="project" value="InterPro"/>
</dbReference>
<proteinExistence type="inferred from homology"/>
<dbReference type="InterPro" id="IPR012340">
    <property type="entry name" value="NA-bd_OB-fold"/>
</dbReference>
<dbReference type="Pfam" id="PF07499">
    <property type="entry name" value="RuvA_C"/>
    <property type="match status" value="1"/>
</dbReference>
<keyword evidence="8" id="KW-0067">ATP-binding</keyword>
<dbReference type="GO" id="GO:0006281">
    <property type="term" value="P:DNA repair"/>
    <property type="evidence" value="ECO:0007669"/>
    <property type="project" value="UniProtKB-UniRule"/>
</dbReference>
<evidence type="ECO:0000313" key="9">
    <source>
        <dbReference type="Proteomes" id="UP000184447"/>
    </source>
</evidence>
<evidence type="ECO:0000256" key="2">
    <source>
        <dbReference type="ARBA" id="ARBA00022763"/>
    </source>
</evidence>
<dbReference type="NCBIfam" id="TIGR00084">
    <property type="entry name" value="ruvA"/>
    <property type="match status" value="1"/>
</dbReference>
<dbReference type="RefSeq" id="WP_073337310.1">
    <property type="nucleotide sequence ID" value="NZ_FQXM01000004.1"/>
</dbReference>
<keyword evidence="1 6" id="KW-0963">Cytoplasm</keyword>